<proteinExistence type="predicted"/>
<feature type="transmembrane region" description="Helical" evidence="1">
    <location>
        <begin position="52"/>
        <end position="73"/>
    </location>
</feature>
<organism evidence="2 3">
    <name type="scientific">Erythrobacter mangrovi</name>
    <dbReference type="NCBI Taxonomy" id="2739433"/>
    <lineage>
        <taxon>Bacteria</taxon>
        <taxon>Pseudomonadati</taxon>
        <taxon>Pseudomonadota</taxon>
        <taxon>Alphaproteobacteria</taxon>
        <taxon>Sphingomonadales</taxon>
        <taxon>Erythrobacteraceae</taxon>
        <taxon>Erythrobacter/Porphyrobacter group</taxon>
        <taxon>Erythrobacter</taxon>
    </lineage>
</organism>
<sequence length="208" mass="23523">MLVEQESHDKSFFDIEDRRNWVWLGFVSILAVISIDDFFSDSVLVTPINPDLNFGVTATCAVLGFALAFWRLLNRTGRRRRLGDYLVVFLVAPLLAGMWGNVTVWRMAEHLAFFGSDASWEPAVYPVQSFVRNTRRRRPDTYKIKIDPFGARNVDIPIPYAQYDQFRRSSAPVCVTVLQRESPSGAVQIITNGGLDLGTPEPVQLHSC</sequence>
<keyword evidence="1" id="KW-1133">Transmembrane helix</keyword>
<evidence type="ECO:0000256" key="1">
    <source>
        <dbReference type="SAM" id="Phobius"/>
    </source>
</evidence>
<feature type="transmembrane region" description="Helical" evidence="1">
    <location>
        <begin position="21"/>
        <end position="40"/>
    </location>
</feature>
<dbReference type="EMBL" id="CP053921">
    <property type="protein sequence ID" value="QKG71460.1"/>
    <property type="molecule type" value="Genomic_DNA"/>
</dbReference>
<keyword evidence="1" id="KW-0812">Transmembrane</keyword>
<keyword evidence="1" id="KW-0472">Membrane</keyword>
<evidence type="ECO:0000313" key="3">
    <source>
        <dbReference type="Proteomes" id="UP000504693"/>
    </source>
</evidence>
<accession>A0A7D3XBY2</accession>
<reference evidence="2 3" key="1">
    <citation type="submission" date="2020-05" db="EMBL/GenBank/DDBJ databases">
        <title>Erythrobacter mangrovi sp. nov., isolated from rhizosphere soil of mangrove plant (Kandelia candel).</title>
        <authorList>
            <person name="Ye Y.H."/>
        </authorList>
    </citation>
    <scope>NUCLEOTIDE SEQUENCE [LARGE SCALE GENOMIC DNA]</scope>
    <source>
        <strain evidence="2 3">EB310</strain>
    </source>
</reference>
<dbReference type="InterPro" id="IPR036259">
    <property type="entry name" value="MFS_trans_sf"/>
</dbReference>
<dbReference type="AlphaFoldDB" id="A0A7D3XBY2"/>
<feature type="transmembrane region" description="Helical" evidence="1">
    <location>
        <begin position="85"/>
        <end position="105"/>
    </location>
</feature>
<dbReference type="Proteomes" id="UP000504693">
    <property type="component" value="Chromosome"/>
</dbReference>
<protein>
    <submittedName>
        <fullName evidence="2">Uncharacterized protein</fullName>
    </submittedName>
</protein>
<name>A0A7D3XBY2_9SPHN</name>
<evidence type="ECO:0000313" key="2">
    <source>
        <dbReference type="EMBL" id="QKG71460.1"/>
    </source>
</evidence>
<keyword evidence="3" id="KW-1185">Reference proteome</keyword>
<gene>
    <name evidence="2" type="ORF">HQR01_08850</name>
</gene>
<dbReference type="RefSeq" id="WP_173214392.1">
    <property type="nucleotide sequence ID" value="NZ_CP053921.1"/>
</dbReference>
<dbReference type="KEGG" id="emv:HQR01_08850"/>
<dbReference type="SUPFAM" id="SSF103473">
    <property type="entry name" value="MFS general substrate transporter"/>
    <property type="match status" value="1"/>
</dbReference>